<comment type="catalytic activity">
    <reaction evidence="19">
        <text>UDP-alpha-D-xylose + L-seryl-[protein] = 3-O-(beta-D-xylosyl)-L-seryl-[protein] + UDP + H(+)</text>
        <dbReference type="Rhea" id="RHEA:50192"/>
        <dbReference type="Rhea" id="RHEA-COMP:9863"/>
        <dbReference type="Rhea" id="RHEA-COMP:12567"/>
        <dbReference type="ChEBI" id="CHEBI:15378"/>
        <dbReference type="ChEBI" id="CHEBI:29999"/>
        <dbReference type="ChEBI" id="CHEBI:57632"/>
        <dbReference type="ChEBI" id="CHEBI:58223"/>
        <dbReference type="ChEBI" id="CHEBI:132085"/>
        <dbReference type="EC" id="2.4.2.26"/>
    </reaction>
</comment>
<evidence type="ECO:0000313" key="23">
    <source>
        <dbReference type="Proteomes" id="UP001177023"/>
    </source>
</evidence>
<dbReference type="Proteomes" id="UP001177023">
    <property type="component" value="Unassembled WGS sequence"/>
</dbReference>
<evidence type="ECO:0000256" key="19">
    <source>
        <dbReference type="ARBA" id="ARBA00047847"/>
    </source>
</evidence>
<dbReference type="InterPro" id="IPR043538">
    <property type="entry name" value="XYLT"/>
</dbReference>
<reference evidence="22" key="1">
    <citation type="submission" date="2023-06" db="EMBL/GenBank/DDBJ databases">
        <authorList>
            <person name="Delattre M."/>
        </authorList>
    </citation>
    <scope>NUCLEOTIDE SEQUENCE</scope>
    <source>
        <strain evidence="22">AF72</strain>
    </source>
</reference>
<dbReference type="GO" id="GO:0015012">
    <property type="term" value="P:heparan sulfate proteoglycan biosynthetic process"/>
    <property type="evidence" value="ECO:0007669"/>
    <property type="project" value="TreeGrafter"/>
</dbReference>
<evidence type="ECO:0000256" key="2">
    <source>
        <dbReference type="ARBA" id="ARBA00004648"/>
    </source>
</evidence>
<evidence type="ECO:0000256" key="12">
    <source>
        <dbReference type="ARBA" id="ARBA00022968"/>
    </source>
</evidence>
<dbReference type="InterPro" id="IPR002889">
    <property type="entry name" value="WSC_carb-bd"/>
</dbReference>
<feature type="transmembrane region" description="Helical" evidence="20">
    <location>
        <begin position="12"/>
        <end position="39"/>
    </location>
</feature>
<evidence type="ECO:0000259" key="21">
    <source>
        <dbReference type="PROSITE" id="PS51212"/>
    </source>
</evidence>
<keyword evidence="14" id="KW-0333">Golgi apparatus</keyword>
<dbReference type="GO" id="GO:0005789">
    <property type="term" value="C:endoplasmic reticulum membrane"/>
    <property type="evidence" value="ECO:0007669"/>
    <property type="project" value="UniProtKB-SubCell"/>
</dbReference>
<dbReference type="InterPro" id="IPR003406">
    <property type="entry name" value="Glyco_trans_14"/>
</dbReference>
<evidence type="ECO:0000256" key="4">
    <source>
        <dbReference type="ARBA" id="ARBA00005093"/>
    </source>
</evidence>
<feature type="non-terminal residue" evidence="22">
    <location>
        <position position="1"/>
    </location>
</feature>
<evidence type="ECO:0000256" key="16">
    <source>
        <dbReference type="ARBA" id="ARBA00023157"/>
    </source>
</evidence>
<comment type="pathway">
    <text evidence="3">Glycan metabolism; chondroitin sulfate biosynthesis.</text>
</comment>
<dbReference type="PANTHER" id="PTHR46025:SF3">
    <property type="entry name" value="XYLOSYLTRANSFERASE OXT"/>
    <property type="match status" value="1"/>
</dbReference>
<evidence type="ECO:0000256" key="7">
    <source>
        <dbReference type="ARBA" id="ARBA00022676"/>
    </source>
</evidence>
<organism evidence="22 23">
    <name type="scientific">Mesorhabditis spiculigera</name>
    <dbReference type="NCBI Taxonomy" id="96644"/>
    <lineage>
        <taxon>Eukaryota</taxon>
        <taxon>Metazoa</taxon>
        <taxon>Ecdysozoa</taxon>
        <taxon>Nematoda</taxon>
        <taxon>Chromadorea</taxon>
        <taxon>Rhabditida</taxon>
        <taxon>Rhabditina</taxon>
        <taxon>Rhabditomorpha</taxon>
        <taxon>Rhabditoidea</taxon>
        <taxon>Rhabditidae</taxon>
        <taxon>Mesorhabditinae</taxon>
        <taxon>Mesorhabditis</taxon>
    </lineage>
</organism>
<dbReference type="PROSITE" id="PS51212">
    <property type="entry name" value="WSC"/>
    <property type="match status" value="1"/>
</dbReference>
<protein>
    <recommendedName>
        <fullName evidence="6">protein xylosyltransferase</fullName>
        <ecNumber evidence="6">2.4.2.26</ecNumber>
    </recommendedName>
    <alternativeName>
        <fullName evidence="18">Peptide O-xylosyltransferase</fullName>
    </alternativeName>
</protein>
<comment type="caution">
    <text evidence="22">The sequence shown here is derived from an EMBL/GenBank/DDBJ whole genome shotgun (WGS) entry which is preliminary data.</text>
</comment>
<evidence type="ECO:0000256" key="17">
    <source>
        <dbReference type="ARBA" id="ARBA00023180"/>
    </source>
</evidence>
<proteinExistence type="inferred from homology"/>
<sequence length="809" mass="92297">MSKLLCRLRAGSPFGMTVVTVFFTLLVFFTNLTLIYYYVQTRSNAEFPQPVQSSHPQECQREGLGELAIKALDRVKTEECRRQIEDAACRLQNKTFHEKMPLSNCHNFDTVLAGQPIGCFLDKGANRQLKAHKYEFTDNSHAKCQSHCHRAGYLYYGLEYGVECFCGDDFAAQYEPISFRCTEYSCAGNNTEYCGGFEAVDIYRTGLIVKAAQLVRRPKYLETSRLKKEDVVKIMFVLQLNGRNTRQVRRLLKAIYSPHHFYYVHVDKRQTYMISQMRELAAKLPNLYVEMEGRSTIWGGASLLSMMMHAIRTTISIPQFGAWDFLVNLSESDFPVMTLAELETQLTLNRGNSFLASHGSNAARFIQKQGFEFVFVECEERMWRVGRREEFPRGLRIDGGSDWVILHKEFAMYSISDEELPAKLRTLFSNIILPVESFFHTLAANSIYCDQVITGNLRLTNWNRAQGCRCQSLKKVVDWCGCSPLVFTKDSMTKFELEKAKSKVYYLARKFENLIDVDAIAAAEAQAMRDRPELLSTRSPSFNTSHLNIFEAALDGYSKPYTLMALRLLAMSSQRDMEFGSLKAVHVYRAHFEANWQLVFTILTKDGQTIELLAQRSHDSFVENPAVTDGFSLKSVRMGVSIDHKEEVFRGYTGYVDQKGAPTILLLWERVPGEASTVPANKTSPAVKFEWRDEQEALVATQRLPPYDSIYGQQFAELALPSLTRLKSNQTGVWSVTVMDDNRTLGKVNFPLFDPEDEESFVGLVAKFYRVQADCLNVIDCRSSLWSTFHPDPKSDIQFGYDQSLGYLV</sequence>
<dbReference type="EC" id="2.4.2.26" evidence="6"/>
<evidence type="ECO:0000313" key="22">
    <source>
        <dbReference type="EMBL" id="CAJ0582679.1"/>
    </source>
</evidence>
<evidence type="ECO:0000256" key="14">
    <source>
        <dbReference type="ARBA" id="ARBA00023034"/>
    </source>
</evidence>
<evidence type="ECO:0000256" key="13">
    <source>
        <dbReference type="ARBA" id="ARBA00022989"/>
    </source>
</evidence>
<keyword evidence="17" id="KW-0325">Glycoprotein</keyword>
<evidence type="ECO:0000256" key="9">
    <source>
        <dbReference type="ARBA" id="ARBA00022692"/>
    </source>
</evidence>
<keyword evidence="13 20" id="KW-1133">Transmembrane helix</keyword>
<dbReference type="SMART" id="SM00321">
    <property type="entry name" value="WSC"/>
    <property type="match status" value="1"/>
</dbReference>
<dbReference type="AlphaFoldDB" id="A0AA36G976"/>
<evidence type="ECO:0000256" key="5">
    <source>
        <dbReference type="ARBA" id="ARBA00010195"/>
    </source>
</evidence>
<evidence type="ECO:0000256" key="10">
    <source>
        <dbReference type="ARBA" id="ARBA00022723"/>
    </source>
</evidence>
<keyword evidence="12" id="KW-0735">Signal-anchor</keyword>
<keyword evidence="23" id="KW-1185">Reference proteome</keyword>
<keyword evidence="11" id="KW-0256">Endoplasmic reticulum</keyword>
<dbReference type="GO" id="GO:0000139">
    <property type="term" value="C:Golgi membrane"/>
    <property type="evidence" value="ECO:0007669"/>
    <property type="project" value="UniProtKB-SubCell"/>
</dbReference>
<keyword evidence="10" id="KW-0479">Metal-binding</keyword>
<gene>
    <name evidence="22" type="ORF">MSPICULIGERA_LOCUS20809</name>
</gene>
<feature type="domain" description="WSC" evidence="21">
    <location>
        <begin position="113"/>
        <end position="206"/>
    </location>
</feature>
<evidence type="ECO:0000256" key="20">
    <source>
        <dbReference type="SAM" id="Phobius"/>
    </source>
</evidence>
<evidence type="ECO:0000256" key="18">
    <source>
        <dbReference type="ARBA" id="ARBA00042865"/>
    </source>
</evidence>
<dbReference type="PANTHER" id="PTHR46025">
    <property type="entry name" value="XYLOSYLTRANSFERASE OXT"/>
    <property type="match status" value="1"/>
</dbReference>
<keyword evidence="9 20" id="KW-0812">Transmembrane</keyword>
<dbReference type="Pfam" id="PF02485">
    <property type="entry name" value="Branch"/>
    <property type="match status" value="1"/>
</dbReference>
<comment type="similarity">
    <text evidence="5">Belongs to the glycosyltransferase 14 family. XylT subfamily.</text>
</comment>
<evidence type="ECO:0000256" key="6">
    <source>
        <dbReference type="ARBA" id="ARBA00011972"/>
    </source>
</evidence>
<evidence type="ECO:0000256" key="1">
    <source>
        <dbReference type="ARBA" id="ARBA00004323"/>
    </source>
</evidence>
<keyword evidence="15 20" id="KW-0472">Membrane</keyword>
<comment type="subcellular location">
    <subcellularLocation>
        <location evidence="2">Endoplasmic reticulum membrane</location>
        <topology evidence="2">Single-pass type II membrane protein</topology>
    </subcellularLocation>
    <subcellularLocation>
        <location evidence="1">Golgi apparatus membrane</location>
        <topology evidence="1">Single-pass type II membrane protein</topology>
    </subcellularLocation>
</comment>
<evidence type="ECO:0000256" key="8">
    <source>
        <dbReference type="ARBA" id="ARBA00022679"/>
    </source>
</evidence>
<dbReference type="EMBL" id="CATQJA010002664">
    <property type="protein sequence ID" value="CAJ0582679.1"/>
    <property type="molecule type" value="Genomic_DNA"/>
</dbReference>
<dbReference type="GO" id="GO:0050650">
    <property type="term" value="P:chondroitin sulfate proteoglycan biosynthetic process"/>
    <property type="evidence" value="ECO:0007669"/>
    <property type="project" value="TreeGrafter"/>
</dbReference>
<evidence type="ECO:0000256" key="3">
    <source>
        <dbReference type="ARBA" id="ARBA00004840"/>
    </source>
</evidence>
<keyword evidence="8" id="KW-0808">Transferase</keyword>
<dbReference type="GO" id="GO:0046872">
    <property type="term" value="F:metal ion binding"/>
    <property type="evidence" value="ECO:0007669"/>
    <property type="project" value="UniProtKB-KW"/>
</dbReference>
<accession>A0AA36G976</accession>
<keyword evidence="16" id="KW-1015">Disulfide bond</keyword>
<dbReference type="Pfam" id="PF01822">
    <property type="entry name" value="WSC"/>
    <property type="match status" value="1"/>
</dbReference>
<comment type="pathway">
    <text evidence="4">Glycan metabolism; heparan sulfate biosynthesis.</text>
</comment>
<evidence type="ECO:0000256" key="15">
    <source>
        <dbReference type="ARBA" id="ARBA00023136"/>
    </source>
</evidence>
<dbReference type="GO" id="GO:0030158">
    <property type="term" value="F:protein xylosyltransferase activity"/>
    <property type="evidence" value="ECO:0007669"/>
    <property type="project" value="UniProtKB-EC"/>
</dbReference>
<name>A0AA36G976_9BILA</name>
<evidence type="ECO:0000256" key="11">
    <source>
        <dbReference type="ARBA" id="ARBA00022824"/>
    </source>
</evidence>
<keyword evidence="7" id="KW-0328">Glycosyltransferase</keyword>